<protein>
    <submittedName>
        <fullName evidence="2">DUF1631 family protein</fullName>
    </submittedName>
</protein>
<dbReference type="Proteomes" id="UP000663570">
    <property type="component" value="Chromosome"/>
</dbReference>
<feature type="region of interest" description="Disordered" evidence="1">
    <location>
        <begin position="183"/>
        <end position="209"/>
    </location>
</feature>
<dbReference type="RefSeq" id="WP_172198023.1">
    <property type="nucleotide sequence ID" value="NZ_CP071060.1"/>
</dbReference>
<sequence length="662" mass="71311">MNDAPSPASSTIAEQLVAHGRNALLQTLDEVARDSGFSHPEALEGLRRGTIESHDELAGLRDRRGFENARGLTASRISLVHEEDLEFTIRINDLARRLRERCDRELGRLHQRYMTLLDQSDDAALEQLPVGPETACCGLRALSDAAGLDPASRLKLLERIEPRLASGLNALYAQLNRELESRGVEPKSLSRSGSQSPAAPARGPASDAHAWGAGSFGELHRAAVTRLGAGNGAAIDATLAAAVREQVLGWLDTQQANAASGGDVAALSGSDLGPLLGPRERAAVDALEHVFKVIEQDRKLATPIRSALSTLSLPMMKLALLDPDMLETPDHAARRLINAIGECVHGMSPSANADHPVCVFVKTVTTGVLRDFGRDAAVFERALSRVEQVAGERRALAIQLATASNALAARVEREEAALRFASKAIRALASEGVPNVVRGFLEQHWLRVLQTTLAAHGDKSPEWRNQLMVADRLIWSVQPKTTPEERQHLLKLLPELLRRAADGLAMVGVSEQQARELLAPCMQFHTAAINGQAAPADVPYAAPQPTLEFGTVGEAPGLKVLRLNGAPGRESLPNAELATLKAGDWIEFSLPDNRRVRGCVGWIGPGRHAIVICDPDRRGVMGVTMRALERELQTGDARRLDETPLFEAASAAALKRLRGATQ</sequence>
<name>A0ABX7M2W5_9RHOO</name>
<keyword evidence="3" id="KW-1185">Reference proteome</keyword>
<gene>
    <name evidence="2" type="ORF">JY500_14615</name>
</gene>
<evidence type="ECO:0000256" key="1">
    <source>
        <dbReference type="SAM" id="MobiDB-lite"/>
    </source>
</evidence>
<proteinExistence type="predicted"/>
<dbReference type="InterPro" id="IPR012434">
    <property type="entry name" value="DUF1631"/>
</dbReference>
<accession>A0ABX7M2W5</accession>
<dbReference type="Pfam" id="PF07793">
    <property type="entry name" value="DUF1631"/>
    <property type="match status" value="1"/>
</dbReference>
<dbReference type="EMBL" id="CP071060">
    <property type="protein sequence ID" value="QSI75719.1"/>
    <property type="molecule type" value="Genomic_DNA"/>
</dbReference>
<organism evidence="2 3">
    <name type="scientific">Niveibacterium microcysteis</name>
    <dbReference type="NCBI Taxonomy" id="2811415"/>
    <lineage>
        <taxon>Bacteria</taxon>
        <taxon>Pseudomonadati</taxon>
        <taxon>Pseudomonadota</taxon>
        <taxon>Betaproteobacteria</taxon>
        <taxon>Rhodocyclales</taxon>
        <taxon>Rhodocyclaceae</taxon>
        <taxon>Niveibacterium</taxon>
    </lineage>
</organism>
<evidence type="ECO:0000313" key="2">
    <source>
        <dbReference type="EMBL" id="QSI75719.1"/>
    </source>
</evidence>
<evidence type="ECO:0000313" key="3">
    <source>
        <dbReference type="Proteomes" id="UP000663570"/>
    </source>
</evidence>
<reference evidence="2 3" key="1">
    <citation type="submission" date="2021-02" db="EMBL/GenBank/DDBJ databases">
        <title>Niveibacterium changnyeongensis HC41.</title>
        <authorList>
            <person name="Kang M."/>
        </authorList>
    </citation>
    <scope>NUCLEOTIDE SEQUENCE [LARGE SCALE GENOMIC DNA]</scope>
    <source>
        <strain evidence="2 3">HC41</strain>
    </source>
</reference>